<dbReference type="NCBIfam" id="NF033788">
    <property type="entry name" value="HTH_metalloreg"/>
    <property type="match status" value="1"/>
</dbReference>
<dbReference type="AlphaFoldDB" id="A0ABD5S8U5"/>
<dbReference type="InterPro" id="IPR055767">
    <property type="entry name" value="DUF7343"/>
</dbReference>
<reference evidence="5 6" key="1">
    <citation type="journal article" date="2019" name="Int. J. Syst. Evol. Microbiol.">
        <title>The Global Catalogue of Microorganisms (GCM) 10K type strain sequencing project: providing services to taxonomists for standard genome sequencing and annotation.</title>
        <authorList>
            <consortium name="The Broad Institute Genomics Platform"/>
            <consortium name="The Broad Institute Genome Sequencing Center for Infectious Disease"/>
            <person name="Wu L."/>
            <person name="Ma J."/>
        </authorList>
    </citation>
    <scope>NUCLEOTIDE SEQUENCE [LARGE SCALE GENOMIC DNA]</scope>
    <source>
        <strain evidence="5 6">CGMCC 1.3239</strain>
    </source>
</reference>
<dbReference type="SMART" id="SM00418">
    <property type="entry name" value="HTH_ARSR"/>
    <property type="match status" value="1"/>
</dbReference>
<dbReference type="CDD" id="cd00090">
    <property type="entry name" value="HTH_ARSR"/>
    <property type="match status" value="1"/>
</dbReference>
<evidence type="ECO:0000256" key="3">
    <source>
        <dbReference type="ARBA" id="ARBA00023163"/>
    </source>
</evidence>
<sequence>MTNASSDQTDTIDLGAVIDDEITATDVKTLSALGYETRYRLVRLLVHADGEMSFDEITPYVSISDSAVSHALTLLCDAGLVQKERDGRSRIYSTTRRAETLVEALDRTR</sequence>
<keyword evidence="2" id="KW-0238">DNA-binding</keyword>
<feature type="domain" description="HTH arsR-type" evidence="4">
    <location>
        <begin position="18"/>
        <end position="109"/>
    </location>
</feature>
<dbReference type="Gene3D" id="1.10.10.10">
    <property type="entry name" value="Winged helix-like DNA-binding domain superfamily/Winged helix DNA-binding domain"/>
    <property type="match status" value="1"/>
</dbReference>
<protein>
    <submittedName>
        <fullName evidence="5">ArsR/SmtB family transcription factor</fullName>
    </submittedName>
</protein>
<gene>
    <name evidence="5" type="ORF">ACFQEU_04920</name>
</gene>
<dbReference type="InterPro" id="IPR011991">
    <property type="entry name" value="ArsR-like_HTH"/>
</dbReference>
<dbReference type="RefSeq" id="WP_379779844.1">
    <property type="nucleotide sequence ID" value="NZ_JBHSWW010000042.1"/>
</dbReference>
<dbReference type="PROSITE" id="PS50987">
    <property type="entry name" value="HTH_ARSR_2"/>
    <property type="match status" value="1"/>
</dbReference>
<dbReference type="InterPro" id="IPR036390">
    <property type="entry name" value="WH_DNA-bd_sf"/>
</dbReference>
<evidence type="ECO:0000256" key="1">
    <source>
        <dbReference type="ARBA" id="ARBA00023015"/>
    </source>
</evidence>
<dbReference type="InterPro" id="IPR051011">
    <property type="entry name" value="Metal_resp_trans_reg"/>
</dbReference>
<keyword evidence="3" id="KW-0804">Transcription</keyword>
<comment type="caution">
    <text evidence="5">The sequence shown here is derived from an EMBL/GenBank/DDBJ whole genome shotgun (WGS) entry which is preliminary data.</text>
</comment>
<dbReference type="Pfam" id="PF24034">
    <property type="entry name" value="DUF7343"/>
    <property type="match status" value="1"/>
</dbReference>
<dbReference type="PRINTS" id="PR00778">
    <property type="entry name" value="HTHARSR"/>
</dbReference>
<evidence type="ECO:0000313" key="5">
    <source>
        <dbReference type="EMBL" id="MFC6752808.1"/>
    </source>
</evidence>
<keyword evidence="6" id="KW-1185">Reference proteome</keyword>
<dbReference type="PANTHER" id="PTHR43132">
    <property type="entry name" value="ARSENICAL RESISTANCE OPERON REPRESSOR ARSR-RELATED"/>
    <property type="match status" value="1"/>
</dbReference>
<dbReference type="Proteomes" id="UP001596442">
    <property type="component" value="Unassembled WGS sequence"/>
</dbReference>
<organism evidence="5 6">
    <name type="scientific">Halorubrum tibetense</name>
    <dbReference type="NCBI Taxonomy" id="175631"/>
    <lineage>
        <taxon>Archaea</taxon>
        <taxon>Methanobacteriati</taxon>
        <taxon>Methanobacteriota</taxon>
        <taxon>Stenosarchaea group</taxon>
        <taxon>Halobacteria</taxon>
        <taxon>Halobacteriales</taxon>
        <taxon>Haloferacaceae</taxon>
        <taxon>Halorubrum</taxon>
    </lineage>
</organism>
<evidence type="ECO:0000256" key="2">
    <source>
        <dbReference type="ARBA" id="ARBA00023125"/>
    </source>
</evidence>
<proteinExistence type="predicted"/>
<dbReference type="PANTHER" id="PTHR43132:SF2">
    <property type="entry name" value="ARSENICAL RESISTANCE OPERON REPRESSOR ARSR-RELATED"/>
    <property type="match status" value="1"/>
</dbReference>
<keyword evidence="1" id="KW-0805">Transcription regulation</keyword>
<evidence type="ECO:0000259" key="4">
    <source>
        <dbReference type="PROSITE" id="PS50987"/>
    </source>
</evidence>
<dbReference type="InterPro" id="IPR036388">
    <property type="entry name" value="WH-like_DNA-bd_sf"/>
</dbReference>
<dbReference type="SUPFAM" id="SSF46785">
    <property type="entry name" value="Winged helix' DNA-binding domain"/>
    <property type="match status" value="1"/>
</dbReference>
<accession>A0ABD5S8U5</accession>
<dbReference type="GO" id="GO:0003677">
    <property type="term" value="F:DNA binding"/>
    <property type="evidence" value="ECO:0007669"/>
    <property type="project" value="UniProtKB-KW"/>
</dbReference>
<dbReference type="EMBL" id="JBHSWW010000042">
    <property type="protein sequence ID" value="MFC6752808.1"/>
    <property type="molecule type" value="Genomic_DNA"/>
</dbReference>
<dbReference type="InterPro" id="IPR001845">
    <property type="entry name" value="HTH_ArsR_DNA-bd_dom"/>
</dbReference>
<evidence type="ECO:0000313" key="6">
    <source>
        <dbReference type="Proteomes" id="UP001596442"/>
    </source>
</evidence>
<name>A0ABD5S8U5_9EURY</name>